<keyword evidence="3" id="KW-1185">Reference proteome</keyword>
<reference evidence="2" key="1">
    <citation type="journal article" date="2014" name="Int. J. Syst. Evol. Microbiol.">
        <title>Complete genome sequence of Corynebacterium casei LMG S-19264T (=DSM 44701T), isolated from a smear-ripened cheese.</title>
        <authorList>
            <consortium name="US DOE Joint Genome Institute (JGI-PGF)"/>
            <person name="Walter F."/>
            <person name="Albersmeier A."/>
            <person name="Kalinowski J."/>
            <person name="Ruckert C."/>
        </authorList>
    </citation>
    <scope>NUCLEOTIDE SEQUENCE</scope>
    <source>
        <strain evidence="2">CGMCC 4.7403</strain>
    </source>
</reference>
<evidence type="ECO:0000313" key="3">
    <source>
        <dbReference type="Proteomes" id="UP000603227"/>
    </source>
</evidence>
<protein>
    <submittedName>
        <fullName evidence="2">Uncharacterized protein</fullName>
    </submittedName>
</protein>
<dbReference type="AlphaFoldDB" id="A0A918ZQD5"/>
<evidence type="ECO:0000256" key="1">
    <source>
        <dbReference type="SAM" id="MobiDB-lite"/>
    </source>
</evidence>
<proteinExistence type="predicted"/>
<dbReference type="Proteomes" id="UP000603227">
    <property type="component" value="Unassembled WGS sequence"/>
</dbReference>
<gene>
    <name evidence="2" type="ORF">GCM10017771_88010</name>
</gene>
<comment type="caution">
    <text evidence="2">The sequence shown here is derived from an EMBL/GenBank/DDBJ whole genome shotgun (WGS) entry which is preliminary data.</text>
</comment>
<feature type="region of interest" description="Disordered" evidence="1">
    <location>
        <begin position="40"/>
        <end position="59"/>
    </location>
</feature>
<accession>A0A918ZQD5</accession>
<organism evidence="2 3">
    <name type="scientific">Streptomyces capitiformicae</name>
    <dbReference type="NCBI Taxonomy" id="2014920"/>
    <lineage>
        <taxon>Bacteria</taxon>
        <taxon>Bacillati</taxon>
        <taxon>Actinomycetota</taxon>
        <taxon>Actinomycetes</taxon>
        <taxon>Kitasatosporales</taxon>
        <taxon>Streptomycetaceae</taxon>
        <taxon>Streptomyces</taxon>
    </lineage>
</organism>
<sequence length="132" mass="14126">MARESLLSRPYLDLYAARTTTAPAKTGEFLGSRRAIRAEVDHEAPADTDRFGEGIDLGDGGNICSGAGGSLKRSWSVRVPRQGSGRPRKRPDRVRADKAYGSPRGVAWACRVADSGFSGGRGRSGYRFGSAH</sequence>
<feature type="region of interest" description="Disordered" evidence="1">
    <location>
        <begin position="66"/>
        <end position="100"/>
    </location>
</feature>
<evidence type="ECO:0000313" key="2">
    <source>
        <dbReference type="EMBL" id="GHE64548.1"/>
    </source>
</evidence>
<dbReference type="EMBL" id="BNAT01000060">
    <property type="protein sequence ID" value="GHE64548.1"/>
    <property type="molecule type" value="Genomic_DNA"/>
</dbReference>
<name>A0A918ZQD5_9ACTN</name>
<reference evidence="2" key="2">
    <citation type="submission" date="2020-09" db="EMBL/GenBank/DDBJ databases">
        <authorList>
            <person name="Sun Q."/>
            <person name="Zhou Y."/>
        </authorList>
    </citation>
    <scope>NUCLEOTIDE SEQUENCE</scope>
    <source>
        <strain evidence="2">CGMCC 4.7403</strain>
    </source>
</reference>
<feature type="compositionally biased region" description="Basic and acidic residues" evidence="1">
    <location>
        <begin position="40"/>
        <end position="53"/>
    </location>
</feature>